<evidence type="ECO:0000313" key="1">
    <source>
        <dbReference type="EMBL" id="TFK76016.1"/>
    </source>
</evidence>
<gene>
    <name evidence="1" type="ORF">BDN72DRAFT_731097</name>
</gene>
<proteinExistence type="predicted"/>
<dbReference type="Proteomes" id="UP000308600">
    <property type="component" value="Unassembled WGS sequence"/>
</dbReference>
<evidence type="ECO:0000313" key="2">
    <source>
        <dbReference type="Proteomes" id="UP000308600"/>
    </source>
</evidence>
<protein>
    <submittedName>
        <fullName evidence="1">Uncharacterized protein</fullName>
    </submittedName>
</protein>
<sequence length="183" mass="19903">MCFKAGSVEAAVNICPMCKAFPHPKSCPHVREVCRNRNSHPTFDVHYLKNAEVDSFNGCGYCKWASLNPSVKQFDQRNPGWPGCCRPPTTAEFRLVQAADWRAVSIVHHVPIPPEIKAMLDSLSKRGALPPMSGSPRTASSNNRPPNPTFDRRSSVSGRPSSSSSKSPTANASRGRSGSSPKQ</sequence>
<keyword evidence="2" id="KW-1185">Reference proteome</keyword>
<organism evidence="1 2">
    <name type="scientific">Pluteus cervinus</name>
    <dbReference type="NCBI Taxonomy" id="181527"/>
    <lineage>
        <taxon>Eukaryota</taxon>
        <taxon>Fungi</taxon>
        <taxon>Dikarya</taxon>
        <taxon>Basidiomycota</taxon>
        <taxon>Agaricomycotina</taxon>
        <taxon>Agaricomycetes</taxon>
        <taxon>Agaricomycetidae</taxon>
        <taxon>Agaricales</taxon>
        <taxon>Pluteineae</taxon>
        <taxon>Pluteaceae</taxon>
        <taxon>Pluteus</taxon>
    </lineage>
</organism>
<accession>A0ACD3BDK9</accession>
<dbReference type="EMBL" id="ML208261">
    <property type="protein sequence ID" value="TFK76016.1"/>
    <property type="molecule type" value="Genomic_DNA"/>
</dbReference>
<feature type="non-terminal residue" evidence="1">
    <location>
        <position position="183"/>
    </location>
</feature>
<name>A0ACD3BDK9_9AGAR</name>
<reference evidence="1 2" key="1">
    <citation type="journal article" date="2019" name="Nat. Ecol. Evol.">
        <title>Megaphylogeny resolves global patterns of mushroom evolution.</title>
        <authorList>
            <person name="Varga T."/>
            <person name="Krizsan K."/>
            <person name="Foldi C."/>
            <person name="Dima B."/>
            <person name="Sanchez-Garcia M."/>
            <person name="Sanchez-Ramirez S."/>
            <person name="Szollosi G.J."/>
            <person name="Szarkandi J.G."/>
            <person name="Papp V."/>
            <person name="Albert L."/>
            <person name="Andreopoulos W."/>
            <person name="Angelini C."/>
            <person name="Antonin V."/>
            <person name="Barry K.W."/>
            <person name="Bougher N.L."/>
            <person name="Buchanan P."/>
            <person name="Buyck B."/>
            <person name="Bense V."/>
            <person name="Catcheside P."/>
            <person name="Chovatia M."/>
            <person name="Cooper J."/>
            <person name="Damon W."/>
            <person name="Desjardin D."/>
            <person name="Finy P."/>
            <person name="Geml J."/>
            <person name="Haridas S."/>
            <person name="Hughes K."/>
            <person name="Justo A."/>
            <person name="Karasinski D."/>
            <person name="Kautmanova I."/>
            <person name="Kiss B."/>
            <person name="Kocsube S."/>
            <person name="Kotiranta H."/>
            <person name="LaButti K.M."/>
            <person name="Lechner B.E."/>
            <person name="Liimatainen K."/>
            <person name="Lipzen A."/>
            <person name="Lukacs Z."/>
            <person name="Mihaltcheva S."/>
            <person name="Morgado L.N."/>
            <person name="Niskanen T."/>
            <person name="Noordeloos M.E."/>
            <person name="Ohm R.A."/>
            <person name="Ortiz-Santana B."/>
            <person name="Ovrebo C."/>
            <person name="Racz N."/>
            <person name="Riley R."/>
            <person name="Savchenko A."/>
            <person name="Shiryaev A."/>
            <person name="Soop K."/>
            <person name="Spirin V."/>
            <person name="Szebenyi C."/>
            <person name="Tomsovsky M."/>
            <person name="Tulloss R.E."/>
            <person name="Uehling J."/>
            <person name="Grigoriev I.V."/>
            <person name="Vagvolgyi C."/>
            <person name="Papp T."/>
            <person name="Martin F.M."/>
            <person name="Miettinen O."/>
            <person name="Hibbett D.S."/>
            <person name="Nagy L.G."/>
        </authorList>
    </citation>
    <scope>NUCLEOTIDE SEQUENCE [LARGE SCALE GENOMIC DNA]</scope>
    <source>
        <strain evidence="1 2">NL-1719</strain>
    </source>
</reference>